<dbReference type="EMBL" id="JARGDH010000023">
    <property type="protein sequence ID" value="KAL0265493.1"/>
    <property type="molecule type" value="Genomic_DNA"/>
</dbReference>
<dbReference type="InterPro" id="IPR010230">
    <property type="entry name" value="FeS-cluster_ATPase_SufC"/>
</dbReference>
<dbReference type="PANTHER" id="PTHR43204">
    <property type="entry name" value="ABC TRANSPORTER I FAMILY MEMBER 6, CHLOROPLASTIC"/>
    <property type="match status" value="1"/>
</dbReference>
<evidence type="ECO:0000313" key="3">
    <source>
        <dbReference type="EMBL" id="KAL0265493.1"/>
    </source>
</evidence>
<dbReference type="PANTHER" id="PTHR43204:SF1">
    <property type="entry name" value="ABC TRANSPORTER I FAMILY MEMBER 6, CHLOROPLASTIC"/>
    <property type="match status" value="1"/>
</dbReference>
<keyword evidence="1" id="KW-0547">Nucleotide-binding</keyword>
<dbReference type="GO" id="GO:0005524">
    <property type="term" value="F:ATP binding"/>
    <property type="evidence" value="ECO:0007669"/>
    <property type="project" value="UniProtKB-KW"/>
</dbReference>
<evidence type="ECO:0000256" key="2">
    <source>
        <dbReference type="ARBA" id="ARBA00022840"/>
    </source>
</evidence>
<dbReference type="AlphaFoldDB" id="A0AAW2H6X3"/>
<name>A0AAW2H6X3_9NEOP</name>
<accession>A0AAW2H6X3</accession>
<sequence>MHVLMGPNGSGKSSLAYTLMGHPSYQVTQERFHQEYKKGSLIITHQYKMIEHLSINSVYVLKAGKLVAQGDKKLAQEIEKHGYEPWQEG</sequence>
<gene>
    <name evidence="3" type="ORF">PYX00_010996</name>
</gene>
<evidence type="ECO:0000256" key="1">
    <source>
        <dbReference type="ARBA" id="ARBA00022741"/>
    </source>
</evidence>
<protein>
    <submittedName>
        <fullName evidence="3">Uncharacterized protein</fullName>
    </submittedName>
</protein>
<reference evidence="3" key="1">
    <citation type="journal article" date="2024" name="Gigascience">
        <title>Chromosome-level genome of the poultry shaft louse Menopon gallinae provides insight into the host-switching and adaptive evolution of parasitic lice.</title>
        <authorList>
            <person name="Xu Y."/>
            <person name="Ma L."/>
            <person name="Liu S."/>
            <person name="Liang Y."/>
            <person name="Liu Q."/>
            <person name="He Z."/>
            <person name="Tian L."/>
            <person name="Duan Y."/>
            <person name="Cai W."/>
            <person name="Li H."/>
            <person name="Song F."/>
        </authorList>
    </citation>
    <scope>NUCLEOTIDE SEQUENCE</scope>
    <source>
        <strain evidence="3">Cailab_2023a</strain>
    </source>
</reference>
<organism evidence="3">
    <name type="scientific">Menopon gallinae</name>
    <name type="common">poultry shaft louse</name>
    <dbReference type="NCBI Taxonomy" id="328185"/>
    <lineage>
        <taxon>Eukaryota</taxon>
        <taxon>Metazoa</taxon>
        <taxon>Ecdysozoa</taxon>
        <taxon>Arthropoda</taxon>
        <taxon>Hexapoda</taxon>
        <taxon>Insecta</taxon>
        <taxon>Pterygota</taxon>
        <taxon>Neoptera</taxon>
        <taxon>Paraneoptera</taxon>
        <taxon>Psocodea</taxon>
        <taxon>Troctomorpha</taxon>
        <taxon>Phthiraptera</taxon>
        <taxon>Amblycera</taxon>
        <taxon>Menoponidae</taxon>
        <taxon>Menopon</taxon>
    </lineage>
</organism>
<dbReference type="SUPFAM" id="SSF53795">
    <property type="entry name" value="PEP carboxykinase-like"/>
    <property type="match status" value="1"/>
</dbReference>
<comment type="caution">
    <text evidence="3">The sequence shown here is derived from an EMBL/GenBank/DDBJ whole genome shotgun (WGS) entry which is preliminary data.</text>
</comment>
<proteinExistence type="predicted"/>
<keyword evidence="2" id="KW-0067">ATP-binding</keyword>